<proteinExistence type="predicted"/>
<evidence type="ECO:0000313" key="1">
    <source>
        <dbReference type="EMBL" id="KAL2635054.1"/>
    </source>
</evidence>
<dbReference type="Proteomes" id="UP001605036">
    <property type="component" value="Unassembled WGS sequence"/>
</dbReference>
<name>A0ABD1YXC6_9MARC</name>
<dbReference type="EMBL" id="JBHFFA010000003">
    <property type="protein sequence ID" value="KAL2635054.1"/>
    <property type="molecule type" value="Genomic_DNA"/>
</dbReference>
<protein>
    <submittedName>
        <fullName evidence="1">Uncharacterized protein</fullName>
    </submittedName>
</protein>
<accession>A0ABD1YXC6</accession>
<gene>
    <name evidence="1" type="ORF">R1flu_006533</name>
</gene>
<comment type="caution">
    <text evidence="1">The sequence shown here is derived from an EMBL/GenBank/DDBJ whole genome shotgun (WGS) entry which is preliminary data.</text>
</comment>
<organism evidence="1 2">
    <name type="scientific">Riccia fluitans</name>
    <dbReference type="NCBI Taxonomy" id="41844"/>
    <lineage>
        <taxon>Eukaryota</taxon>
        <taxon>Viridiplantae</taxon>
        <taxon>Streptophyta</taxon>
        <taxon>Embryophyta</taxon>
        <taxon>Marchantiophyta</taxon>
        <taxon>Marchantiopsida</taxon>
        <taxon>Marchantiidae</taxon>
        <taxon>Marchantiales</taxon>
        <taxon>Ricciaceae</taxon>
        <taxon>Riccia</taxon>
    </lineage>
</organism>
<reference evidence="1 2" key="1">
    <citation type="submission" date="2024-09" db="EMBL/GenBank/DDBJ databases">
        <title>Chromosome-scale assembly of Riccia fluitans.</title>
        <authorList>
            <person name="Paukszto L."/>
            <person name="Sawicki J."/>
            <person name="Karawczyk K."/>
            <person name="Piernik-Szablinska J."/>
            <person name="Szczecinska M."/>
            <person name="Mazdziarz M."/>
        </authorList>
    </citation>
    <scope>NUCLEOTIDE SEQUENCE [LARGE SCALE GENOMIC DNA]</scope>
    <source>
        <strain evidence="1">Rf_01</strain>
        <tissue evidence="1">Aerial parts of the thallus</tissue>
    </source>
</reference>
<keyword evidence="2" id="KW-1185">Reference proteome</keyword>
<dbReference type="AlphaFoldDB" id="A0ABD1YXC6"/>
<sequence>MNSTQEIVFSLKRLDALTGTLFPKTETAGPSDRPTCNFLLFCCSLAFVVDDRPQLRSSSSFGVEMGFGVGLRRLPSFVSKGRNFSL</sequence>
<evidence type="ECO:0000313" key="2">
    <source>
        <dbReference type="Proteomes" id="UP001605036"/>
    </source>
</evidence>